<dbReference type="Proteomes" id="UP001206128">
    <property type="component" value="Unassembled WGS sequence"/>
</dbReference>
<dbReference type="PANTHER" id="PTHR43606:SF2">
    <property type="entry name" value="ALKALINE PHOSPHATASE FAMILY PROTEIN (AFU_ORTHOLOGUE AFUA_5G03860)"/>
    <property type="match status" value="1"/>
</dbReference>
<reference evidence="4" key="1">
    <citation type="submission" date="2022-06" db="EMBL/GenBank/DDBJ databases">
        <title>Genomic Encyclopedia of Archaeal and Bacterial Type Strains, Phase II (KMG-II): from individual species to whole genera.</title>
        <authorList>
            <person name="Goeker M."/>
        </authorList>
    </citation>
    <scope>NUCLEOTIDE SEQUENCE</scope>
    <source>
        <strain evidence="4">DSM 43935</strain>
    </source>
</reference>
<accession>A0AAE3GL13</accession>
<evidence type="ECO:0000313" key="4">
    <source>
        <dbReference type="EMBL" id="MCP2169437.1"/>
    </source>
</evidence>
<sequence length="512" mass="56154">MGKVNRRLVLLGGMAAVGAVAVPSWAAATAGAGVAAIRYPFELGVASGDPLPDSVVLWTRLAPSPLNVDGFGGMPDATFTVSWELASDEKFSSVVQSGQVATNRSLGYSVHVEPVGLQPGAEYFYRFKVDGHISPVGRTRTAPAAGSTPSRLTFCMASCQQWEDGWYHAHRGIAADAPDLVLFLGDYIYEKPSGEPDEYRPRRVVVTDELTTLALYRHRYAQYRTDPDLQAAHAVAPWVSVLDDHEVDNNWNSTEPATTRKAAAFQAFWENTPLRAAQKPSGASMSLYRRINWGTLARFHMLDTRQYRTAQLSTTDCAQRTTSSRTLTGSAQEQWLLKALETHPATWDLLGQQVFFAQRDTDGKSSTCDDTSMDAWDGYTAARDRIAQGWIDRGVPNPVVLTGDVHQHYAADLRRNYYDHSGPIIGSELITTGITSNNGRASVPSSTWFANNPHIKYCSVKRGYVRTTLTPQLLTADFVTVSDVVERDPAKVTIATDRTYVLEAGSRGLQLA</sequence>
<feature type="domain" description="Phospholipase D N-terminal" evidence="3">
    <location>
        <begin position="43"/>
        <end position="141"/>
    </location>
</feature>
<dbReference type="InterPro" id="IPR018946">
    <property type="entry name" value="PhoD-like_MPP"/>
</dbReference>
<comment type="caution">
    <text evidence="4">The sequence shown here is derived from an EMBL/GenBank/DDBJ whole genome shotgun (WGS) entry which is preliminary data.</text>
</comment>
<protein>
    <submittedName>
        <fullName evidence="4">Alkaline phosphatase D</fullName>
    </submittedName>
</protein>
<name>A0AAE3GL13_9PSEU</name>
<dbReference type="Gene3D" id="3.60.21.70">
    <property type="entry name" value="PhoD-like phosphatase"/>
    <property type="match status" value="1"/>
</dbReference>
<dbReference type="EMBL" id="JAMTCK010000018">
    <property type="protein sequence ID" value="MCP2169437.1"/>
    <property type="molecule type" value="Genomic_DNA"/>
</dbReference>
<feature type="signal peptide" evidence="1">
    <location>
        <begin position="1"/>
        <end position="26"/>
    </location>
</feature>
<dbReference type="Gene3D" id="2.60.40.380">
    <property type="entry name" value="Purple acid phosphatase-like, N-terminal"/>
    <property type="match status" value="1"/>
</dbReference>
<dbReference type="InterPro" id="IPR032093">
    <property type="entry name" value="PhoD_N"/>
</dbReference>
<proteinExistence type="predicted"/>
<dbReference type="Pfam" id="PF09423">
    <property type="entry name" value="PhoD"/>
    <property type="match status" value="1"/>
</dbReference>
<dbReference type="InterPro" id="IPR038607">
    <property type="entry name" value="PhoD-like_sf"/>
</dbReference>
<gene>
    <name evidence="4" type="ORF">LX83_006322</name>
</gene>
<dbReference type="InterPro" id="IPR006311">
    <property type="entry name" value="TAT_signal"/>
</dbReference>
<dbReference type="InterPro" id="IPR029052">
    <property type="entry name" value="Metallo-depent_PP-like"/>
</dbReference>
<dbReference type="PANTHER" id="PTHR43606">
    <property type="entry name" value="PHOSPHATASE, PUTATIVE (AFU_ORTHOLOGUE AFUA_6G08710)-RELATED"/>
    <property type="match status" value="1"/>
</dbReference>
<organism evidence="4 5">
    <name type="scientific">Goodfellowiella coeruleoviolacea</name>
    <dbReference type="NCBI Taxonomy" id="334858"/>
    <lineage>
        <taxon>Bacteria</taxon>
        <taxon>Bacillati</taxon>
        <taxon>Actinomycetota</taxon>
        <taxon>Actinomycetes</taxon>
        <taxon>Pseudonocardiales</taxon>
        <taxon>Pseudonocardiaceae</taxon>
        <taxon>Goodfellowiella</taxon>
    </lineage>
</organism>
<evidence type="ECO:0000259" key="2">
    <source>
        <dbReference type="Pfam" id="PF09423"/>
    </source>
</evidence>
<evidence type="ECO:0000313" key="5">
    <source>
        <dbReference type="Proteomes" id="UP001206128"/>
    </source>
</evidence>
<evidence type="ECO:0000256" key="1">
    <source>
        <dbReference type="SAM" id="SignalP"/>
    </source>
</evidence>
<dbReference type="InterPro" id="IPR052900">
    <property type="entry name" value="Phospholipid_Metab_Enz"/>
</dbReference>
<dbReference type="AlphaFoldDB" id="A0AAE3GL13"/>
<evidence type="ECO:0000259" key="3">
    <source>
        <dbReference type="Pfam" id="PF16655"/>
    </source>
</evidence>
<dbReference type="Pfam" id="PF16655">
    <property type="entry name" value="PhoD_N"/>
    <property type="match status" value="1"/>
</dbReference>
<dbReference type="RefSeq" id="WP_253778208.1">
    <property type="nucleotide sequence ID" value="NZ_JAMTCK010000018.1"/>
</dbReference>
<feature type="chain" id="PRO_5042000330" evidence="1">
    <location>
        <begin position="27"/>
        <end position="512"/>
    </location>
</feature>
<dbReference type="CDD" id="cd07389">
    <property type="entry name" value="MPP_PhoD"/>
    <property type="match status" value="1"/>
</dbReference>
<keyword evidence="1" id="KW-0732">Signal</keyword>
<feature type="domain" description="PhoD-like phosphatase metallophosphatase" evidence="2">
    <location>
        <begin position="154"/>
        <end position="478"/>
    </location>
</feature>
<dbReference type="SUPFAM" id="SSF56300">
    <property type="entry name" value="Metallo-dependent phosphatases"/>
    <property type="match status" value="1"/>
</dbReference>
<keyword evidence="5" id="KW-1185">Reference proteome</keyword>
<dbReference type="PROSITE" id="PS51318">
    <property type="entry name" value="TAT"/>
    <property type="match status" value="1"/>
</dbReference>